<feature type="domain" description="Barstar (barnase inhibitor)" evidence="2">
    <location>
        <begin position="49"/>
        <end position="117"/>
    </location>
</feature>
<dbReference type="EMBL" id="JAGGDJ010000103">
    <property type="protein sequence ID" value="MBO7749039.1"/>
    <property type="molecule type" value="Genomic_DNA"/>
</dbReference>
<keyword evidence="4" id="KW-1185">Reference proteome</keyword>
<organism evidence="3 4">
    <name type="scientific">Paenibacillus artemisiicola</name>
    <dbReference type="NCBI Taxonomy" id="1172618"/>
    <lineage>
        <taxon>Bacteria</taxon>
        <taxon>Bacillati</taxon>
        <taxon>Bacillota</taxon>
        <taxon>Bacilli</taxon>
        <taxon>Bacillales</taxon>
        <taxon>Paenibacillaceae</taxon>
        <taxon>Paenibacillus</taxon>
    </lineage>
</organism>
<dbReference type="Gene3D" id="3.30.370.10">
    <property type="entry name" value="Barstar-like"/>
    <property type="match status" value="1"/>
</dbReference>
<proteinExistence type="inferred from homology"/>
<accession>A0ABS3WL25</accession>
<evidence type="ECO:0000259" key="2">
    <source>
        <dbReference type="Pfam" id="PF01337"/>
    </source>
</evidence>
<reference evidence="3 4" key="1">
    <citation type="submission" date="2021-03" db="EMBL/GenBank/DDBJ databases">
        <title>Paenibacillus artemisicola MWE-103 whole genome sequence.</title>
        <authorList>
            <person name="Ham Y.J."/>
        </authorList>
    </citation>
    <scope>NUCLEOTIDE SEQUENCE [LARGE SCALE GENOMIC DNA]</scope>
    <source>
        <strain evidence="3 4">MWE-103</strain>
    </source>
</reference>
<comment type="caution">
    <text evidence="3">The sequence shown here is derived from an EMBL/GenBank/DDBJ whole genome shotgun (WGS) entry which is preliminary data.</text>
</comment>
<dbReference type="InterPro" id="IPR035905">
    <property type="entry name" value="Barstar-like_sf"/>
</dbReference>
<name>A0ABS3WL25_9BACL</name>
<evidence type="ECO:0000256" key="1">
    <source>
        <dbReference type="ARBA" id="ARBA00006845"/>
    </source>
</evidence>
<evidence type="ECO:0000313" key="3">
    <source>
        <dbReference type="EMBL" id="MBO7749039.1"/>
    </source>
</evidence>
<dbReference type="SUPFAM" id="SSF52038">
    <property type="entry name" value="Barstar-related"/>
    <property type="match status" value="1"/>
</dbReference>
<dbReference type="InterPro" id="IPR000468">
    <property type="entry name" value="Barstar"/>
</dbReference>
<gene>
    <name evidence="3" type="ORF">I8J29_33250</name>
</gene>
<dbReference type="Pfam" id="PF01337">
    <property type="entry name" value="Barstar"/>
    <property type="match status" value="1"/>
</dbReference>
<sequence length="162" mass="19072">MNNYGELWRDLIVDGSVKLFWNKDIFVKYHQQIALEGFEIYSFDCSSWDNTNFHNELSSTLRFPDYYGQNLDAFNDCLSEMEPREKGFVLAFENYDAFAEKQPEIAYHILDIIQTSAWRFLIQNKILMAFVQSNDAKLNFPPLGGMTADWNNEEWLDKNRGL</sequence>
<dbReference type="RefSeq" id="WP_208851541.1">
    <property type="nucleotide sequence ID" value="NZ_JAGGDJ010000103.1"/>
</dbReference>
<comment type="similarity">
    <text evidence="1">Belongs to the barstar family.</text>
</comment>
<evidence type="ECO:0000313" key="4">
    <source>
        <dbReference type="Proteomes" id="UP000670947"/>
    </source>
</evidence>
<protein>
    <submittedName>
        <fullName evidence="3">Barstar family protein</fullName>
    </submittedName>
</protein>
<dbReference type="Proteomes" id="UP000670947">
    <property type="component" value="Unassembled WGS sequence"/>
</dbReference>